<keyword evidence="1" id="KW-0378">Hydrolase</keyword>
<reference evidence="4" key="2">
    <citation type="journal article" date="2023" name="Microbiol Resour">
        <title>Decontamination and Annotation of the Draft Genome Sequence of the Oomycete Lagenidium giganteum ARSEF 373.</title>
        <authorList>
            <person name="Morgan W.R."/>
            <person name="Tartar A."/>
        </authorList>
    </citation>
    <scope>NUCLEOTIDE SEQUENCE</scope>
    <source>
        <strain evidence="4">ARSEF 373</strain>
    </source>
</reference>
<dbReference type="PROSITE" id="PS00517">
    <property type="entry name" value="RNASE_3_1"/>
    <property type="match status" value="1"/>
</dbReference>
<sequence>MLQLATQMDQHTNARAMNQSQAAAPPTTPSEAAAGTGDVPAQPSGLPGVDDFFRVPQHCAARKCFRLQWESQINPRLRGGNTAFSFGTEMYVFDGFFLLCHGDPTSVPQFEYTRGNVECKVEFVPDELPPSLRPPVGDAKAIEAHFQALFLLQRYLFHQLLWIQPTHLFATPPGPNVCTDYHIIPRFIAVHGPRVVNKHDLNAPNRIGFARGELLPIERILSYLEETSKFTATALLSQFDHQNMIDCIVSVRLNGHPHAFRVDELVYRKPEQEPSEGTDPAATPRREVEFLKHAGGEAWHFDGAGTRKVIRRWEEVGPFLQLSPRVEQNEELLKAEECHLTGLRSDVFELGSAMPMILKFVRHCNLLTSFDESMGLRFKDKALLRQAFTHGSYVDVGVQSTNTVEATMSRVRLGYVFENTRSLKRGRDEGDNGKAQSDLQKLSDKHLSAQFKQQVYSKYLCPYERLEFLGDAVLSFLVASSSFLKMPQAQEGDLHQIRVDIVNNKMLGDIAKVAKFDTLFLSAFDLNTLAQEKKQKIIADCMEALLGALFQDQGIEACRTLLGKLIGMFDQETKDMLFLSNDEMVARIHEYVEVDDYALKQSKKYRETIALHRQFTRKTGVEIKRPHLWLQCMTHNSFKAPQIDEDEFICQDPSYERIEFLGDAVLQLLSSAFLVDVLPHHQECLLSNARSSLVKNKRLAIVARKLGYGDFIRVGNEVKKNNMLYTEDVLADVYEATLGAIFLENGGDLSKVRAVLEKTMFPLLEEAILRREWMNAKAVFGHHCAEWSRLCGRPIRCSFKKYPTPATASTNPNTMHSIGLMVNDNLVARASGRTISAAQEAACEEALRRYGVAWHEAPPPSSAA</sequence>
<comment type="caution">
    <text evidence="4">The sequence shown here is derived from an EMBL/GenBank/DDBJ whole genome shotgun (WGS) entry which is preliminary data.</text>
</comment>
<feature type="region of interest" description="Disordered" evidence="2">
    <location>
        <begin position="13"/>
        <end position="47"/>
    </location>
</feature>
<evidence type="ECO:0000256" key="1">
    <source>
        <dbReference type="ARBA" id="ARBA00022801"/>
    </source>
</evidence>
<dbReference type="Pfam" id="PF14622">
    <property type="entry name" value="Ribonucleas_3_3"/>
    <property type="match status" value="1"/>
</dbReference>
<reference evidence="4" key="1">
    <citation type="submission" date="2022-11" db="EMBL/GenBank/DDBJ databases">
        <authorList>
            <person name="Morgan W.R."/>
            <person name="Tartar A."/>
        </authorList>
    </citation>
    <scope>NUCLEOTIDE SEQUENCE</scope>
    <source>
        <strain evidence="4">ARSEF 373</strain>
    </source>
</reference>
<organism evidence="4 5">
    <name type="scientific">Lagenidium giganteum</name>
    <dbReference type="NCBI Taxonomy" id="4803"/>
    <lineage>
        <taxon>Eukaryota</taxon>
        <taxon>Sar</taxon>
        <taxon>Stramenopiles</taxon>
        <taxon>Oomycota</taxon>
        <taxon>Peronosporomycetes</taxon>
        <taxon>Pythiales</taxon>
        <taxon>Pythiaceae</taxon>
    </lineage>
</organism>
<dbReference type="AlphaFoldDB" id="A0AAV2Z266"/>
<dbReference type="GO" id="GO:0004525">
    <property type="term" value="F:ribonuclease III activity"/>
    <property type="evidence" value="ECO:0007669"/>
    <property type="project" value="InterPro"/>
</dbReference>
<accession>A0AAV2Z266</accession>
<evidence type="ECO:0000256" key="2">
    <source>
        <dbReference type="SAM" id="MobiDB-lite"/>
    </source>
</evidence>
<dbReference type="SUPFAM" id="SSF69065">
    <property type="entry name" value="RNase III domain-like"/>
    <property type="match status" value="2"/>
</dbReference>
<evidence type="ECO:0000313" key="4">
    <source>
        <dbReference type="EMBL" id="DAZ99658.1"/>
    </source>
</evidence>
<dbReference type="EMBL" id="DAKRPA010000079">
    <property type="protein sequence ID" value="DAZ99658.1"/>
    <property type="molecule type" value="Genomic_DNA"/>
</dbReference>
<dbReference type="GO" id="GO:0006396">
    <property type="term" value="P:RNA processing"/>
    <property type="evidence" value="ECO:0007669"/>
    <property type="project" value="InterPro"/>
</dbReference>
<dbReference type="PROSITE" id="PS50142">
    <property type="entry name" value="RNASE_3_2"/>
    <property type="match status" value="2"/>
</dbReference>
<dbReference type="Proteomes" id="UP001146120">
    <property type="component" value="Unassembled WGS sequence"/>
</dbReference>
<feature type="domain" description="RNase III" evidence="3">
    <location>
        <begin position="612"/>
        <end position="746"/>
    </location>
</feature>
<dbReference type="CDD" id="cd00593">
    <property type="entry name" value="RIBOc"/>
    <property type="match status" value="2"/>
</dbReference>
<evidence type="ECO:0000259" key="3">
    <source>
        <dbReference type="PROSITE" id="PS50142"/>
    </source>
</evidence>
<dbReference type="PANTHER" id="PTHR14950">
    <property type="entry name" value="DICER-RELATED"/>
    <property type="match status" value="1"/>
</dbReference>
<name>A0AAV2Z266_9STRA</name>
<evidence type="ECO:0000313" key="5">
    <source>
        <dbReference type="Proteomes" id="UP001146120"/>
    </source>
</evidence>
<proteinExistence type="predicted"/>
<gene>
    <name evidence="4" type="ORF">N0F65_001895</name>
</gene>
<protein>
    <recommendedName>
        <fullName evidence="3">RNase III domain-containing protein</fullName>
    </recommendedName>
</protein>
<feature type="compositionally biased region" description="Low complexity" evidence="2">
    <location>
        <begin position="22"/>
        <end position="36"/>
    </location>
</feature>
<keyword evidence="5" id="KW-1185">Reference proteome</keyword>
<feature type="domain" description="RNase III" evidence="3">
    <location>
        <begin position="367"/>
        <end position="554"/>
    </location>
</feature>
<dbReference type="Pfam" id="PF00636">
    <property type="entry name" value="Ribonuclease_3"/>
    <property type="match status" value="1"/>
</dbReference>
<dbReference type="InterPro" id="IPR000999">
    <property type="entry name" value="RNase_III_dom"/>
</dbReference>
<dbReference type="Gene3D" id="1.10.1520.10">
    <property type="entry name" value="Ribonuclease III domain"/>
    <property type="match status" value="2"/>
</dbReference>
<dbReference type="PANTHER" id="PTHR14950:SF37">
    <property type="entry name" value="ENDORIBONUCLEASE DICER"/>
    <property type="match status" value="1"/>
</dbReference>
<dbReference type="SMART" id="SM00535">
    <property type="entry name" value="RIBOc"/>
    <property type="match status" value="2"/>
</dbReference>
<dbReference type="InterPro" id="IPR036389">
    <property type="entry name" value="RNase_III_sf"/>
</dbReference>